<dbReference type="PANTHER" id="PTHR30055:SF187">
    <property type="entry name" value="TRANSCRIPTIONAL REGULATORY PROTEIN"/>
    <property type="match status" value="1"/>
</dbReference>
<feature type="DNA-binding region" description="H-T-H motif" evidence="2">
    <location>
        <begin position="32"/>
        <end position="51"/>
    </location>
</feature>
<evidence type="ECO:0000313" key="5">
    <source>
        <dbReference type="Proteomes" id="UP000094960"/>
    </source>
</evidence>
<reference evidence="5" key="1">
    <citation type="submission" date="2016-09" db="EMBL/GenBank/DDBJ databases">
        <title>Streptomyces puniciscabiei strain:TW1S1 Genome sequencing and assembly.</title>
        <authorList>
            <person name="Kim M.-K."/>
            <person name="Kim S.B."/>
        </authorList>
    </citation>
    <scope>NUCLEOTIDE SEQUENCE [LARGE SCALE GENOMIC DNA]</scope>
    <source>
        <strain evidence="5">TW1S1</strain>
    </source>
</reference>
<evidence type="ECO:0000259" key="3">
    <source>
        <dbReference type="PROSITE" id="PS50977"/>
    </source>
</evidence>
<feature type="domain" description="HTH tetR-type" evidence="3">
    <location>
        <begin position="9"/>
        <end position="69"/>
    </location>
</feature>
<dbReference type="Pfam" id="PF00440">
    <property type="entry name" value="TetR_N"/>
    <property type="match status" value="1"/>
</dbReference>
<dbReference type="GO" id="GO:0003700">
    <property type="term" value="F:DNA-binding transcription factor activity"/>
    <property type="evidence" value="ECO:0007669"/>
    <property type="project" value="TreeGrafter"/>
</dbReference>
<dbReference type="InterPro" id="IPR036271">
    <property type="entry name" value="Tet_transcr_reg_TetR-rel_C_sf"/>
</dbReference>
<dbReference type="InterPro" id="IPR050109">
    <property type="entry name" value="HTH-type_TetR-like_transc_reg"/>
</dbReference>
<dbReference type="PROSITE" id="PS50977">
    <property type="entry name" value="HTH_TETR_2"/>
    <property type="match status" value="1"/>
</dbReference>
<evidence type="ECO:0000313" key="4">
    <source>
        <dbReference type="EMBL" id="AOR32778.1"/>
    </source>
</evidence>
<dbReference type="RefSeq" id="WP_069779366.1">
    <property type="nucleotide sequence ID" value="NZ_CP017248.1"/>
</dbReference>
<sequence length="199" mass="21523">MSPKQQRGEATVEQLLDAALRVYAESGEQGLTVAAITRASGVSLGSLYHHFGSVDGLMNALLTRWLGRLLGELVTALEHTRTAHTGIRALVRAYLNFVQEHRDAALLLHSSYADRQAMADGKRLRDAQEARLSPLAEWAGRYVAAGDLAPLPAPLLESLVLGPVTGVARRWLSGIDDVDLDQAAVLLPERIWRSVAAQG</sequence>
<dbReference type="EMBL" id="CP017248">
    <property type="protein sequence ID" value="AOR32778.1"/>
    <property type="molecule type" value="Genomic_DNA"/>
</dbReference>
<dbReference type="SUPFAM" id="SSF48498">
    <property type="entry name" value="Tetracyclin repressor-like, C-terminal domain"/>
    <property type="match status" value="1"/>
</dbReference>
<dbReference type="InterPro" id="IPR001647">
    <property type="entry name" value="HTH_TetR"/>
</dbReference>
<dbReference type="InterPro" id="IPR009057">
    <property type="entry name" value="Homeodomain-like_sf"/>
</dbReference>
<evidence type="ECO:0000256" key="2">
    <source>
        <dbReference type="PROSITE-ProRule" id="PRU00335"/>
    </source>
</evidence>
<dbReference type="Gene3D" id="1.10.357.10">
    <property type="entry name" value="Tetracycline Repressor, domain 2"/>
    <property type="match status" value="1"/>
</dbReference>
<dbReference type="AlphaFoldDB" id="A0A1D7YAX3"/>
<dbReference type="SUPFAM" id="SSF46689">
    <property type="entry name" value="Homeodomain-like"/>
    <property type="match status" value="1"/>
</dbReference>
<dbReference type="PRINTS" id="PR00455">
    <property type="entry name" value="HTHTETR"/>
</dbReference>
<evidence type="ECO:0000256" key="1">
    <source>
        <dbReference type="ARBA" id="ARBA00023125"/>
    </source>
</evidence>
<dbReference type="GO" id="GO:0000976">
    <property type="term" value="F:transcription cis-regulatory region binding"/>
    <property type="evidence" value="ECO:0007669"/>
    <property type="project" value="TreeGrafter"/>
</dbReference>
<keyword evidence="1 2" id="KW-0238">DNA-binding</keyword>
<accession>A0A1D7YAX3</accession>
<dbReference type="Proteomes" id="UP000094960">
    <property type="component" value="Chromosome"/>
</dbReference>
<name>A0A1D7YAX3_9ACTN</name>
<dbReference type="KEGG" id="spun:BFF78_18415"/>
<organism evidence="4 5">
    <name type="scientific">Streptomyces fodineus</name>
    <dbReference type="NCBI Taxonomy" id="1904616"/>
    <lineage>
        <taxon>Bacteria</taxon>
        <taxon>Bacillati</taxon>
        <taxon>Actinomycetota</taxon>
        <taxon>Actinomycetes</taxon>
        <taxon>Kitasatosporales</taxon>
        <taxon>Streptomycetaceae</taxon>
        <taxon>Streptomyces</taxon>
    </lineage>
</organism>
<protein>
    <submittedName>
        <fullName evidence="4">TetR family transcriptional regulator</fullName>
    </submittedName>
</protein>
<proteinExistence type="predicted"/>
<keyword evidence="5" id="KW-1185">Reference proteome</keyword>
<dbReference type="PANTHER" id="PTHR30055">
    <property type="entry name" value="HTH-TYPE TRANSCRIPTIONAL REGULATOR RUTR"/>
    <property type="match status" value="1"/>
</dbReference>
<gene>
    <name evidence="4" type="ORF">BFF78_18415</name>
</gene>